<gene>
    <name evidence="11" type="ORF">A5892_19095</name>
</gene>
<dbReference type="InterPro" id="IPR038371">
    <property type="entry name" value="Cu_polyphenol_OxRdtase_sf"/>
</dbReference>
<evidence type="ECO:0000256" key="2">
    <source>
        <dbReference type="ARBA" id="ARBA00007353"/>
    </source>
</evidence>
<dbReference type="PANTHER" id="PTHR30616">
    <property type="entry name" value="UNCHARACTERIZED PROTEIN YFIH"/>
    <property type="match status" value="1"/>
</dbReference>
<dbReference type="InterPro" id="IPR011324">
    <property type="entry name" value="Cytotoxic_necrot_fac-like_cat"/>
</dbReference>
<evidence type="ECO:0000256" key="8">
    <source>
        <dbReference type="ARBA" id="ARBA00048968"/>
    </source>
</evidence>
<comment type="similarity">
    <text evidence="2 10">Belongs to the purine nucleoside phosphorylase YfiH/LACC1 family.</text>
</comment>
<dbReference type="InterPro" id="IPR003730">
    <property type="entry name" value="Cu_polyphenol_OxRdtase"/>
</dbReference>
<comment type="catalytic activity">
    <reaction evidence="8">
        <text>adenosine + phosphate = alpha-D-ribose 1-phosphate + adenine</text>
        <dbReference type="Rhea" id="RHEA:27642"/>
        <dbReference type="ChEBI" id="CHEBI:16335"/>
        <dbReference type="ChEBI" id="CHEBI:16708"/>
        <dbReference type="ChEBI" id="CHEBI:43474"/>
        <dbReference type="ChEBI" id="CHEBI:57720"/>
        <dbReference type="EC" id="2.4.2.1"/>
    </reaction>
    <physiologicalReaction direction="left-to-right" evidence="8">
        <dbReference type="Rhea" id="RHEA:27643"/>
    </physiologicalReaction>
</comment>
<dbReference type="RefSeq" id="WP_064124133.1">
    <property type="nucleotide sequence ID" value="NZ_CP015243.1"/>
</dbReference>
<dbReference type="PANTHER" id="PTHR30616:SF2">
    <property type="entry name" value="PURINE NUCLEOSIDE PHOSPHORYLASE LACC1"/>
    <property type="match status" value="1"/>
</dbReference>
<dbReference type="SUPFAM" id="SSF64438">
    <property type="entry name" value="CNF1/YfiH-like putative cysteine hydrolases"/>
    <property type="match status" value="1"/>
</dbReference>
<evidence type="ECO:0000256" key="6">
    <source>
        <dbReference type="ARBA" id="ARBA00022833"/>
    </source>
</evidence>
<dbReference type="KEGG" id="haa:A5892_19095"/>
<dbReference type="STRING" id="376489.A5892_19095"/>
<evidence type="ECO:0000256" key="7">
    <source>
        <dbReference type="ARBA" id="ARBA00047989"/>
    </source>
</evidence>
<proteinExistence type="inferred from homology"/>
<dbReference type="GO" id="GO:0017061">
    <property type="term" value="F:S-methyl-5-thioadenosine phosphorylase activity"/>
    <property type="evidence" value="ECO:0007669"/>
    <property type="project" value="UniProtKB-EC"/>
</dbReference>
<keyword evidence="3" id="KW-0808">Transferase</keyword>
<dbReference type="GO" id="GO:0005507">
    <property type="term" value="F:copper ion binding"/>
    <property type="evidence" value="ECO:0007669"/>
    <property type="project" value="TreeGrafter"/>
</dbReference>
<dbReference type="Pfam" id="PF02578">
    <property type="entry name" value="Cu-oxidase_4"/>
    <property type="match status" value="1"/>
</dbReference>
<keyword evidence="6" id="KW-0862">Zinc</keyword>
<evidence type="ECO:0000256" key="3">
    <source>
        <dbReference type="ARBA" id="ARBA00022679"/>
    </source>
</evidence>
<keyword evidence="12" id="KW-1185">Reference proteome</keyword>
<organism evidence="11 12">
    <name type="scientific">Halotalea alkalilenta</name>
    <dbReference type="NCBI Taxonomy" id="376489"/>
    <lineage>
        <taxon>Bacteria</taxon>
        <taxon>Pseudomonadati</taxon>
        <taxon>Pseudomonadota</taxon>
        <taxon>Gammaproteobacteria</taxon>
        <taxon>Oceanospirillales</taxon>
        <taxon>Halomonadaceae</taxon>
        <taxon>Halotalea</taxon>
    </lineage>
</organism>
<dbReference type="EMBL" id="CP015243">
    <property type="protein sequence ID" value="ANF59301.1"/>
    <property type="molecule type" value="Genomic_DNA"/>
</dbReference>
<dbReference type="AlphaFoldDB" id="A0A172YJ94"/>
<evidence type="ECO:0000256" key="9">
    <source>
        <dbReference type="ARBA" id="ARBA00049893"/>
    </source>
</evidence>
<comment type="catalytic activity">
    <reaction evidence="7">
        <text>adenosine + H2O + H(+) = inosine + NH4(+)</text>
        <dbReference type="Rhea" id="RHEA:24408"/>
        <dbReference type="ChEBI" id="CHEBI:15377"/>
        <dbReference type="ChEBI" id="CHEBI:15378"/>
        <dbReference type="ChEBI" id="CHEBI:16335"/>
        <dbReference type="ChEBI" id="CHEBI:17596"/>
        <dbReference type="ChEBI" id="CHEBI:28938"/>
        <dbReference type="EC" id="3.5.4.4"/>
    </reaction>
    <physiologicalReaction direction="left-to-right" evidence="7">
        <dbReference type="Rhea" id="RHEA:24409"/>
    </physiologicalReaction>
</comment>
<keyword evidence="4" id="KW-0479">Metal-binding</keyword>
<evidence type="ECO:0000313" key="11">
    <source>
        <dbReference type="EMBL" id="ANF59301.1"/>
    </source>
</evidence>
<dbReference type="GO" id="GO:0016787">
    <property type="term" value="F:hydrolase activity"/>
    <property type="evidence" value="ECO:0007669"/>
    <property type="project" value="UniProtKB-KW"/>
</dbReference>
<evidence type="ECO:0000256" key="1">
    <source>
        <dbReference type="ARBA" id="ARBA00000553"/>
    </source>
</evidence>
<name>A0A172YJ94_9GAMM</name>
<dbReference type="NCBIfam" id="TIGR00726">
    <property type="entry name" value="peptidoglycan editing factor PgeF"/>
    <property type="match status" value="1"/>
</dbReference>
<dbReference type="CDD" id="cd16833">
    <property type="entry name" value="YfiH"/>
    <property type="match status" value="1"/>
</dbReference>
<comment type="catalytic activity">
    <reaction evidence="1">
        <text>inosine + phosphate = alpha-D-ribose 1-phosphate + hypoxanthine</text>
        <dbReference type="Rhea" id="RHEA:27646"/>
        <dbReference type="ChEBI" id="CHEBI:17368"/>
        <dbReference type="ChEBI" id="CHEBI:17596"/>
        <dbReference type="ChEBI" id="CHEBI:43474"/>
        <dbReference type="ChEBI" id="CHEBI:57720"/>
        <dbReference type="EC" id="2.4.2.1"/>
    </reaction>
    <physiologicalReaction direction="left-to-right" evidence="1">
        <dbReference type="Rhea" id="RHEA:27647"/>
    </physiologicalReaction>
</comment>
<sequence>MINSAVSHQFDQSEPRMLVPDWPAPSTVGAFVTTRELGPSAPPFDAFNVAAHVGDDPDTVHACRRMLSLRINDPRPLLWLEQTHGCEVATTLPPAGTAPPKADAAVAFDQGHACVVMTADCLPVFFCDRAGTRVGVAHAGWRGLAGGVLEATVAALRCHPSELLAWLGPAISNAQYEVGREVFDAFVEQDSEAEAAFEVSPYRLEHYMADLYRLARLRLERLGLESIGGGHFCTASDARFYSWRRDDGQTGRMASVIWLKG</sequence>
<keyword evidence="5" id="KW-0378">Hydrolase</keyword>
<protein>
    <recommendedName>
        <fullName evidence="10">Purine nucleoside phosphorylase</fullName>
    </recommendedName>
</protein>
<comment type="catalytic activity">
    <reaction evidence="9">
        <text>S-methyl-5'-thioadenosine + phosphate = 5-(methylsulfanyl)-alpha-D-ribose 1-phosphate + adenine</text>
        <dbReference type="Rhea" id="RHEA:11852"/>
        <dbReference type="ChEBI" id="CHEBI:16708"/>
        <dbReference type="ChEBI" id="CHEBI:17509"/>
        <dbReference type="ChEBI" id="CHEBI:43474"/>
        <dbReference type="ChEBI" id="CHEBI:58533"/>
        <dbReference type="EC" id="2.4.2.28"/>
    </reaction>
    <physiologicalReaction direction="left-to-right" evidence="9">
        <dbReference type="Rhea" id="RHEA:11853"/>
    </physiologicalReaction>
</comment>
<evidence type="ECO:0000313" key="12">
    <source>
        <dbReference type="Proteomes" id="UP000077875"/>
    </source>
</evidence>
<dbReference type="Gene3D" id="3.60.140.10">
    <property type="entry name" value="CNF1/YfiH-like putative cysteine hydrolases"/>
    <property type="match status" value="1"/>
</dbReference>
<reference evidence="11 12" key="1">
    <citation type="submission" date="2016-04" db="EMBL/GenBank/DDBJ databases">
        <title>Complete Genome Sequence of Halotalea alkalilenta IHB B 13600.</title>
        <authorList>
            <person name="Swarnkar M.K."/>
            <person name="Sharma A."/>
            <person name="Kaushal K."/>
            <person name="Soni R."/>
            <person name="Rana S."/>
            <person name="Singh A.K."/>
            <person name="Gulati A."/>
        </authorList>
    </citation>
    <scope>NUCLEOTIDE SEQUENCE [LARGE SCALE GENOMIC DNA]</scope>
    <source>
        <strain evidence="11 12">IHB B 13600</strain>
    </source>
</reference>
<evidence type="ECO:0000256" key="4">
    <source>
        <dbReference type="ARBA" id="ARBA00022723"/>
    </source>
</evidence>
<evidence type="ECO:0000256" key="5">
    <source>
        <dbReference type="ARBA" id="ARBA00022801"/>
    </source>
</evidence>
<dbReference type="Proteomes" id="UP000077875">
    <property type="component" value="Chromosome"/>
</dbReference>
<accession>A0A172YJ94</accession>
<evidence type="ECO:0000256" key="10">
    <source>
        <dbReference type="RuleBase" id="RU361274"/>
    </source>
</evidence>